<name>A0A6N1NNF5_9VIRU</name>
<dbReference type="EMBL" id="MF405918">
    <property type="protein sequence ID" value="QKU33613.1"/>
    <property type="molecule type" value="Genomic_DNA"/>
</dbReference>
<accession>A0A6N1NNF5</accession>
<evidence type="ECO:0000313" key="2">
    <source>
        <dbReference type="EMBL" id="QKU33613.1"/>
    </source>
</evidence>
<dbReference type="RefSeq" id="YP_010780220.1">
    <property type="nucleotide sequence ID" value="NC_075038.1"/>
</dbReference>
<keyword evidence="1" id="KW-0812">Transmembrane</keyword>
<organism evidence="2">
    <name type="scientific">Tupanvirus deep ocean</name>
    <dbReference type="NCBI Taxonomy" id="2126984"/>
    <lineage>
        <taxon>Viruses</taxon>
        <taxon>Varidnaviria</taxon>
        <taxon>Bamfordvirae</taxon>
        <taxon>Nucleocytoviricota</taxon>
        <taxon>Megaviricetes</taxon>
        <taxon>Imitervirales</taxon>
        <taxon>Mimiviridae</taxon>
        <taxon>Megamimivirinae</taxon>
        <taxon>Tupanvirus</taxon>
        <taxon>Tupanvirus altamarinense</taxon>
    </lineage>
</organism>
<keyword evidence="1" id="KW-0472">Membrane</keyword>
<proteinExistence type="predicted"/>
<feature type="transmembrane region" description="Helical" evidence="1">
    <location>
        <begin position="142"/>
        <end position="161"/>
    </location>
</feature>
<keyword evidence="1" id="KW-1133">Transmembrane helix</keyword>
<reference evidence="2" key="2">
    <citation type="journal article" date="2018" name="Nat. Commun.">
        <title>Tailed giant Tupanvirus possesses the most complete translational apparatus of the known virosphere.</title>
        <authorList>
            <person name="Abrahao J."/>
            <person name="Silva L."/>
            <person name="Silva L.S."/>
            <person name="Khalil J.Y.B."/>
            <person name="Rodrigues R."/>
            <person name="Arantes T."/>
            <person name="Assis F."/>
            <person name="Boratto P."/>
            <person name="Andrade M."/>
            <person name="Kroon E.G."/>
            <person name="Ribeiro B."/>
            <person name="Bergier I."/>
            <person name="Seligmann H."/>
            <person name="Ghigo E."/>
            <person name="Colson P."/>
            <person name="Levasseur A."/>
            <person name="Kroemer G."/>
            <person name="Raoult D."/>
            <person name="La Scola B."/>
        </authorList>
    </citation>
    <scope>NUCLEOTIDE SEQUENCE [LARGE SCALE GENOMIC DNA]</scope>
    <source>
        <strain evidence="2">Deep ocean</strain>
    </source>
</reference>
<dbReference type="KEGG" id="vg:80516911"/>
<evidence type="ECO:0000256" key="1">
    <source>
        <dbReference type="SAM" id="Phobius"/>
    </source>
</evidence>
<dbReference type="GeneID" id="80516911"/>
<protein>
    <submittedName>
        <fullName evidence="2">Uncharacterized protein</fullName>
    </submittedName>
</protein>
<reference evidence="2" key="1">
    <citation type="submission" date="2017-06" db="EMBL/GenBank/DDBJ databases">
        <authorList>
            <person name="Assis F.L."/>
            <person name="Abrahao J.S."/>
            <person name="Silva L."/>
            <person name="Khalil J.B."/>
            <person name="Rodrigues R."/>
            <person name="Silva L.S."/>
            <person name="Boratto P."/>
            <person name="Andrade M."/>
            <person name="Kroon E.G."/>
            <person name="Ribeiro B."/>
            <person name="Bergier I."/>
            <person name="Seligmann H."/>
            <person name="Ghigo E."/>
            <person name="Colson P."/>
            <person name="Levasseur A."/>
            <person name="Raoult D."/>
            <person name="Scola B.L."/>
        </authorList>
    </citation>
    <scope>NUCLEOTIDE SEQUENCE</scope>
    <source>
        <strain evidence="2">Deep ocean</strain>
    </source>
</reference>
<sequence length="186" mass="21913">MTLFYGHKPRLLLNFDNSTLNNSVLVTKPEVSQAFYTILSNNKAFYTVSSHNPFRMYIDISVIDKLTEQQEKNFTINVYRFAIGDNDFHHKVVENDFYRKMAENDSYHLVKSINAGPFEPFYEEYGGDFYYRSIILDEMFPVGMYLLLVILKNLLLGIPLMQLNRLYKSKQNFSIKIFHQYSKGKL</sequence>